<dbReference type="RefSeq" id="WP_197348939.1">
    <property type="nucleotide sequence ID" value="NZ_CP048882.1"/>
</dbReference>
<feature type="domain" description="Transcriptional repressor PaaX-like C-terminal" evidence="3">
    <location>
        <begin position="197"/>
        <end position="279"/>
    </location>
</feature>
<dbReference type="Proteomes" id="UP000595046">
    <property type="component" value="Chromosome"/>
</dbReference>
<evidence type="ECO:0000259" key="4">
    <source>
        <dbReference type="Pfam" id="PF20803"/>
    </source>
</evidence>
<evidence type="ECO:0000313" key="6">
    <source>
        <dbReference type="Proteomes" id="UP000595046"/>
    </source>
</evidence>
<dbReference type="Pfam" id="PF07848">
    <property type="entry name" value="PaaX"/>
    <property type="match status" value="1"/>
</dbReference>
<dbReference type="InterPro" id="IPR036388">
    <property type="entry name" value="WH-like_DNA-bd_sf"/>
</dbReference>
<dbReference type="AlphaFoldDB" id="A0A7T1T338"/>
<keyword evidence="6" id="KW-1185">Reference proteome</keyword>
<evidence type="ECO:0000313" key="5">
    <source>
        <dbReference type="EMBL" id="QPP05430.1"/>
    </source>
</evidence>
<evidence type="ECO:0000259" key="2">
    <source>
        <dbReference type="Pfam" id="PF07848"/>
    </source>
</evidence>
<dbReference type="GO" id="GO:0006351">
    <property type="term" value="P:DNA-templated transcription"/>
    <property type="evidence" value="ECO:0007669"/>
    <property type="project" value="InterPro"/>
</dbReference>
<dbReference type="InterPro" id="IPR011965">
    <property type="entry name" value="PaaX_trns_reg"/>
</dbReference>
<dbReference type="PANTHER" id="PTHR30319">
    <property type="entry name" value="PHENYLACETIC ACID REGULATOR-RELATED TRANSCRIPTIONAL REPRESSOR"/>
    <property type="match status" value="1"/>
</dbReference>
<organism evidence="5 6">
    <name type="scientific">Streptomyces bathyalis</name>
    <dbReference type="NCBI Taxonomy" id="2710756"/>
    <lineage>
        <taxon>Bacteria</taxon>
        <taxon>Bacillati</taxon>
        <taxon>Actinomycetota</taxon>
        <taxon>Actinomycetes</taxon>
        <taxon>Kitasatosporales</taxon>
        <taxon>Streptomycetaceae</taxon>
        <taxon>Streptomyces</taxon>
    </lineage>
</organism>
<dbReference type="KEGG" id="sbat:G4Z16_02405"/>
<dbReference type="EMBL" id="CP048882">
    <property type="protein sequence ID" value="QPP05430.1"/>
    <property type="molecule type" value="Genomic_DNA"/>
</dbReference>
<feature type="region of interest" description="Disordered" evidence="1">
    <location>
        <begin position="1"/>
        <end position="20"/>
    </location>
</feature>
<proteinExistence type="predicted"/>
<dbReference type="InterPro" id="IPR012906">
    <property type="entry name" value="PaaX-like_N"/>
</dbReference>
<evidence type="ECO:0000256" key="1">
    <source>
        <dbReference type="SAM" id="MobiDB-lite"/>
    </source>
</evidence>
<dbReference type="Pfam" id="PF20803">
    <property type="entry name" value="PaaX_M"/>
    <property type="match status" value="1"/>
</dbReference>
<dbReference type="InterPro" id="IPR013225">
    <property type="entry name" value="PaaX_C"/>
</dbReference>
<protein>
    <submittedName>
        <fullName evidence="5">PaaX family transcriptional regulator</fullName>
    </submittedName>
</protein>
<name>A0A7T1T338_9ACTN</name>
<dbReference type="Pfam" id="PF08223">
    <property type="entry name" value="PaaX_C"/>
    <property type="match status" value="1"/>
</dbReference>
<sequence length="289" mass="32367">MAAAGSTAESPSRTGRAWPGSTSARSLLLTVLGEFVLPRHEPVWTGALLRALESLGIEEKAARQSLARSSTEGLLVSDRVGRRTRWSLTSNGEQLLEEGTERIYSFMRHTRRWDGRWLVLAVTVPETQRRLRHKLRTRLTWAGMGSPAHGLWVVPDAERADEVKAIVRELGIEHSTMSWTGPSAGIGDPQDVVAAAWPLDKIETAYGEFVEQFGSLEVSGQQEAFVAQVHLVHAWRRFPALDPALPAELLDHDWPGPDAATLFHRRHERWHRRAQAYWEHLCAGADDRT</sequence>
<dbReference type="PANTHER" id="PTHR30319:SF1">
    <property type="entry name" value="TRANSCRIPTIONAL REPRESSOR PAAX"/>
    <property type="match status" value="1"/>
</dbReference>
<dbReference type="PIRSF" id="PIRSF020623">
    <property type="entry name" value="PaaX"/>
    <property type="match status" value="1"/>
</dbReference>
<reference evidence="6" key="1">
    <citation type="submission" date="2020-02" db="EMBL/GenBank/DDBJ databases">
        <title>Streptomyces sp. ASO4wet.</title>
        <authorList>
            <person name="Risdian C."/>
            <person name="Landwehr W."/>
            <person name="Schupp P."/>
            <person name="Wink J."/>
        </authorList>
    </citation>
    <scope>NUCLEOTIDE SEQUENCE [LARGE SCALE GENOMIC DNA]</scope>
    <source>
        <strain evidence="6">ASO4wet</strain>
    </source>
</reference>
<feature type="domain" description="Transcriptional repressor PaaX-like central Cas2-like" evidence="4">
    <location>
        <begin position="111"/>
        <end position="193"/>
    </location>
</feature>
<dbReference type="Gene3D" id="1.10.10.10">
    <property type="entry name" value="Winged helix-like DNA-binding domain superfamily/Winged helix DNA-binding domain"/>
    <property type="match status" value="1"/>
</dbReference>
<dbReference type="Gene3D" id="1.20.58.1460">
    <property type="match status" value="1"/>
</dbReference>
<gene>
    <name evidence="5" type="ORF">G4Z16_02405</name>
</gene>
<dbReference type="Gene3D" id="3.30.70.2650">
    <property type="match status" value="1"/>
</dbReference>
<dbReference type="InterPro" id="IPR048846">
    <property type="entry name" value="PaaX-like_central"/>
</dbReference>
<accession>A0A7T1T338</accession>
<evidence type="ECO:0000259" key="3">
    <source>
        <dbReference type="Pfam" id="PF08223"/>
    </source>
</evidence>
<feature type="domain" description="Transcriptional repressor PaaX-like N-terminal" evidence="2">
    <location>
        <begin position="23"/>
        <end position="91"/>
    </location>
</feature>